<feature type="chain" id="PRO_5041981963" description="Hyphal wall protein 1" evidence="2">
    <location>
        <begin position="24"/>
        <end position="228"/>
    </location>
</feature>
<evidence type="ECO:0000256" key="2">
    <source>
        <dbReference type="SAM" id="SignalP"/>
    </source>
</evidence>
<dbReference type="EMBL" id="JAIHNG010000044">
    <property type="protein sequence ID" value="KAI5965490.1"/>
    <property type="molecule type" value="Genomic_DNA"/>
</dbReference>
<dbReference type="AlphaFoldDB" id="A0AAD5G0C4"/>
<keyword evidence="4" id="KW-1185">Reference proteome</keyword>
<organism evidence="3 4">
    <name type="scientific">Candida theae</name>
    <dbReference type="NCBI Taxonomy" id="1198502"/>
    <lineage>
        <taxon>Eukaryota</taxon>
        <taxon>Fungi</taxon>
        <taxon>Dikarya</taxon>
        <taxon>Ascomycota</taxon>
        <taxon>Saccharomycotina</taxon>
        <taxon>Pichiomycetes</taxon>
        <taxon>Debaryomycetaceae</taxon>
        <taxon>Candida/Lodderomyces clade</taxon>
        <taxon>Candida</taxon>
    </lineage>
</organism>
<accession>A0AAD5G0C4</accession>
<feature type="region of interest" description="Disordered" evidence="1">
    <location>
        <begin position="84"/>
        <end position="176"/>
    </location>
</feature>
<reference evidence="3 4" key="1">
    <citation type="journal article" date="2022" name="DNA Res.">
        <title>Genome analysis of five recently described species of the CUG-Ser clade uncovers Candida theae as a new hybrid lineage with pathogenic potential in the Candida parapsilosis species complex.</title>
        <authorList>
            <person name="Mixao V."/>
            <person name="Del Olmo V."/>
            <person name="Hegedusova E."/>
            <person name="Saus E."/>
            <person name="Pryszcz L."/>
            <person name="Cillingova A."/>
            <person name="Nosek J."/>
            <person name="Gabaldon T."/>
        </authorList>
    </citation>
    <scope>NUCLEOTIDE SEQUENCE [LARGE SCALE GENOMIC DNA]</scope>
    <source>
        <strain evidence="3 4">CBS 12239</strain>
    </source>
</reference>
<proteinExistence type="predicted"/>
<keyword evidence="2" id="KW-0732">Signal</keyword>
<evidence type="ECO:0000256" key="1">
    <source>
        <dbReference type="SAM" id="MobiDB-lite"/>
    </source>
</evidence>
<dbReference type="Proteomes" id="UP001204833">
    <property type="component" value="Unassembled WGS sequence"/>
</dbReference>
<protein>
    <recommendedName>
        <fullName evidence="5">Hyphal wall protein 1</fullName>
    </recommendedName>
</protein>
<comment type="caution">
    <text evidence="3">The sequence shown here is derived from an EMBL/GenBank/DDBJ whole genome shotgun (WGS) entry which is preliminary data.</text>
</comment>
<feature type="signal peptide" evidence="2">
    <location>
        <begin position="1"/>
        <end position="23"/>
    </location>
</feature>
<dbReference type="RefSeq" id="XP_051610754.1">
    <property type="nucleotide sequence ID" value="XM_051755257.1"/>
</dbReference>
<name>A0AAD5G0C4_9ASCO</name>
<sequence>MVSTRINALLLLTLGALLSKVHAADGDTTSYDGTTVVTVTPQATATTTVPQVVEENGVVYIWTNEAGVLTTTTIYTQTTTLANAEATSTDQGSTTATDTTPTDQGSSSSVPTVESTSSSISTTSGPPPSSVAQETGEAQSSSTTSQPNESSSSGEVSSSPSSGAAPAATSPSDATSTALATGNSVIVIPTQVPEGDYSTETITTNTVLENGSTAVLELVVLHTAVCHA</sequence>
<evidence type="ECO:0000313" key="3">
    <source>
        <dbReference type="EMBL" id="KAI5965490.1"/>
    </source>
</evidence>
<evidence type="ECO:0008006" key="5">
    <source>
        <dbReference type="Google" id="ProtNLM"/>
    </source>
</evidence>
<feature type="compositionally biased region" description="Low complexity" evidence="1">
    <location>
        <begin position="84"/>
        <end position="124"/>
    </location>
</feature>
<dbReference type="GeneID" id="76148815"/>
<evidence type="ECO:0000313" key="4">
    <source>
        <dbReference type="Proteomes" id="UP001204833"/>
    </source>
</evidence>
<gene>
    <name evidence="3" type="ORF">KGF57_000756</name>
</gene>
<feature type="compositionally biased region" description="Low complexity" evidence="1">
    <location>
        <begin position="140"/>
        <end position="176"/>
    </location>
</feature>